<dbReference type="Pfam" id="PF13599">
    <property type="entry name" value="Pentapeptide_4"/>
    <property type="match status" value="1"/>
</dbReference>
<keyword evidence="2" id="KW-1185">Reference proteome</keyword>
<dbReference type="PANTHER" id="PTHR42999:SF1">
    <property type="entry name" value="PENTAPEPTIDE REPEAT-CONTAINING PROTEIN"/>
    <property type="match status" value="1"/>
</dbReference>
<comment type="caution">
    <text evidence="1">The sequence shown here is derived from an EMBL/GenBank/DDBJ whole genome shotgun (WGS) entry which is preliminary data.</text>
</comment>
<dbReference type="AlphaFoldDB" id="A0A2W3YSN6"/>
<reference evidence="1 2" key="1">
    <citation type="submission" date="2017-11" db="EMBL/GenBank/DDBJ databases">
        <title>Draft genome sequence of Enterococcus plantarum TRW2 strain isolated from lettuce.</title>
        <authorList>
            <person name="Kim E.B."/>
            <person name="Marco M.L."/>
            <person name="Williams T.R."/>
            <person name="You I.H."/>
        </authorList>
    </citation>
    <scope>NUCLEOTIDE SEQUENCE [LARGE SCALE GENOMIC DNA]</scope>
    <source>
        <strain evidence="1 2">TRW2</strain>
    </source>
</reference>
<dbReference type="Proteomes" id="UP000249828">
    <property type="component" value="Unassembled WGS sequence"/>
</dbReference>
<sequence length="211" mass="24240">MKIKKPVAPLLPQLTETDFISLDDELVIEGLVLKDQDLSYQDVRNLVFRECRFDKITMNRNHLERFDCINVIFDHCDLSNTEWIGASFHQVHFRQCKLTGTNFAESYLRDCFFEDCLADYVSFSATNQKVVQFHQTSLKDTEFVEVTWSNLLLDNCSLTGSNWFHTKLAGLDLTKSTFEKIAFSQELLRGLKVTQEQAITIAAGLGLVIKE</sequence>
<dbReference type="EMBL" id="PIEU01000111">
    <property type="protein sequence ID" value="PZL70898.1"/>
    <property type="molecule type" value="Genomic_DNA"/>
</dbReference>
<evidence type="ECO:0008006" key="3">
    <source>
        <dbReference type="Google" id="ProtNLM"/>
    </source>
</evidence>
<evidence type="ECO:0000313" key="2">
    <source>
        <dbReference type="Proteomes" id="UP000249828"/>
    </source>
</evidence>
<dbReference type="PANTHER" id="PTHR42999">
    <property type="entry name" value="ANTIBIOTIC RESISTANCE PROTEIN MCBG"/>
    <property type="match status" value="1"/>
</dbReference>
<protein>
    <recommendedName>
        <fullName evidence="3">Pentapeptide repeat-containing protein</fullName>
    </recommendedName>
</protein>
<dbReference type="STRING" id="1077675.BCR22_12110"/>
<accession>A0A2W3YSN6</accession>
<name>A0A2W3YSN6_9ENTE</name>
<dbReference type="InterPro" id="IPR052949">
    <property type="entry name" value="PA_immunity-related"/>
</dbReference>
<gene>
    <name evidence="1" type="ORF">CI088_13500</name>
</gene>
<dbReference type="RefSeq" id="WP_111248554.1">
    <property type="nucleotide sequence ID" value="NZ_PIEU01000111.1"/>
</dbReference>
<evidence type="ECO:0000313" key="1">
    <source>
        <dbReference type="EMBL" id="PZL70898.1"/>
    </source>
</evidence>
<dbReference type="SUPFAM" id="SSF141571">
    <property type="entry name" value="Pentapeptide repeat-like"/>
    <property type="match status" value="1"/>
</dbReference>
<proteinExistence type="predicted"/>
<organism evidence="1 2">
    <name type="scientific">Enterococcus plantarum</name>
    <dbReference type="NCBI Taxonomy" id="1077675"/>
    <lineage>
        <taxon>Bacteria</taxon>
        <taxon>Bacillati</taxon>
        <taxon>Bacillota</taxon>
        <taxon>Bacilli</taxon>
        <taxon>Lactobacillales</taxon>
        <taxon>Enterococcaceae</taxon>
        <taxon>Enterococcus</taxon>
    </lineage>
</organism>
<dbReference type="Gene3D" id="2.160.20.80">
    <property type="entry name" value="E3 ubiquitin-protein ligase SopA"/>
    <property type="match status" value="1"/>
</dbReference>
<dbReference type="InterPro" id="IPR001646">
    <property type="entry name" value="5peptide_repeat"/>
</dbReference>